<feature type="compositionally biased region" description="Basic residues" evidence="4">
    <location>
        <begin position="53"/>
        <end position="62"/>
    </location>
</feature>
<evidence type="ECO:0000256" key="4">
    <source>
        <dbReference type="SAM" id="MobiDB-lite"/>
    </source>
</evidence>
<dbReference type="NCBIfam" id="NF001860">
    <property type="entry name" value="PRK00595.1"/>
    <property type="match status" value="1"/>
</dbReference>
<dbReference type="GO" id="GO:0005737">
    <property type="term" value="C:cytoplasm"/>
    <property type="evidence" value="ECO:0007669"/>
    <property type="project" value="UniProtKB-ARBA"/>
</dbReference>
<dbReference type="EMBL" id="CDMY01000477">
    <property type="protein sequence ID" value="CEM16487.1"/>
    <property type="molecule type" value="Genomic_DNA"/>
</dbReference>
<dbReference type="GO" id="GO:0003735">
    <property type="term" value="F:structural constituent of ribosome"/>
    <property type="evidence" value="ECO:0007669"/>
    <property type="project" value="InterPro"/>
</dbReference>
<proteinExistence type="inferred from homology"/>
<evidence type="ECO:0000256" key="3">
    <source>
        <dbReference type="ARBA" id="ARBA00023274"/>
    </source>
</evidence>
<organism evidence="6 7">
    <name type="scientific">Vitrella brassicaformis (strain CCMP3155)</name>
    <dbReference type="NCBI Taxonomy" id="1169540"/>
    <lineage>
        <taxon>Eukaryota</taxon>
        <taxon>Sar</taxon>
        <taxon>Alveolata</taxon>
        <taxon>Colpodellida</taxon>
        <taxon>Vitrellaceae</taxon>
        <taxon>Vitrella</taxon>
    </lineage>
</organism>
<keyword evidence="7" id="KW-1185">Reference proteome</keyword>
<dbReference type="Proteomes" id="UP000041254">
    <property type="component" value="Unassembled WGS sequence"/>
</dbReference>
<evidence type="ECO:0000313" key="6">
    <source>
        <dbReference type="EMBL" id="CEM16487.1"/>
    </source>
</evidence>
<dbReference type="GO" id="GO:0005840">
    <property type="term" value="C:ribosome"/>
    <property type="evidence" value="ECO:0007669"/>
    <property type="project" value="UniProtKB-KW"/>
</dbReference>
<protein>
    <recommendedName>
        <fullName evidence="8">50S ribosomal protein L33</fullName>
    </recommendedName>
</protein>
<evidence type="ECO:0000256" key="1">
    <source>
        <dbReference type="ARBA" id="ARBA00007596"/>
    </source>
</evidence>
<evidence type="ECO:0000313" key="7">
    <source>
        <dbReference type="Proteomes" id="UP000041254"/>
    </source>
</evidence>
<feature type="chain" id="PRO_5005189131" description="50S ribosomal protein L33" evidence="5">
    <location>
        <begin position="20"/>
        <end position="128"/>
    </location>
</feature>
<dbReference type="Pfam" id="PF00471">
    <property type="entry name" value="Ribosomal_L33"/>
    <property type="match status" value="1"/>
</dbReference>
<dbReference type="InterPro" id="IPR011332">
    <property type="entry name" value="Ribosomal_zn-bd"/>
</dbReference>
<keyword evidence="3" id="KW-0687">Ribonucleoprotein</keyword>
<gene>
    <name evidence="6" type="ORF">Vbra_771</name>
</gene>
<dbReference type="InterPro" id="IPR038584">
    <property type="entry name" value="Ribosomal_bL33_sf"/>
</dbReference>
<feature type="region of interest" description="Disordered" evidence="4">
    <location>
        <begin position="25"/>
        <end position="64"/>
    </location>
</feature>
<reference evidence="6 7" key="1">
    <citation type="submission" date="2014-11" db="EMBL/GenBank/DDBJ databases">
        <authorList>
            <person name="Zhu J."/>
            <person name="Qi W."/>
            <person name="Song R."/>
        </authorList>
    </citation>
    <scope>NUCLEOTIDE SEQUENCE [LARGE SCALE GENOMIC DNA]</scope>
</reference>
<dbReference type="VEuPathDB" id="CryptoDB:Vbra_771"/>
<name>A0A0G4FQY6_VITBC</name>
<evidence type="ECO:0008006" key="8">
    <source>
        <dbReference type="Google" id="ProtNLM"/>
    </source>
</evidence>
<dbReference type="InParanoid" id="A0A0G4FQY6"/>
<dbReference type="STRING" id="1169540.A0A0G4FQY6"/>
<sequence length="128" mass="14479">MKVPSILCALSSLAVAASASDASTSAFQPPLSVGSGSSSFTARVRRADPHLQQQHHHHHQQQRRMDLAMKKKGARVYITIECTEAKQAGVPPSRYTMEKNKRNTPDRLELMKYNKFMKKHTLHREIKK</sequence>
<dbReference type="SUPFAM" id="SSF57829">
    <property type="entry name" value="Zn-binding ribosomal proteins"/>
    <property type="match status" value="1"/>
</dbReference>
<dbReference type="GO" id="GO:0006412">
    <property type="term" value="P:translation"/>
    <property type="evidence" value="ECO:0007669"/>
    <property type="project" value="InterPro"/>
</dbReference>
<dbReference type="NCBIfam" id="TIGR01023">
    <property type="entry name" value="rpmG_bact"/>
    <property type="match status" value="1"/>
</dbReference>
<dbReference type="InterPro" id="IPR001705">
    <property type="entry name" value="Ribosomal_bL33"/>
</dbReference>
<dbReference type="NCBIfam" id="NF001764">
    <property type="entry name" value="PRK00504.1"/>
    <property type="match status" value="1"/>
</dbReference>
<dbReference type="OrthoDB" id="361870at2759"/>
<dbReference type="PANTHER" id="PTHR43168:SF2">
    <property type="entry name" value="LARGE RIBOSOMAL SUBUNIT PROTEIN BL33C"/>
    <property type="match status" value="1"/>
</dbReference>
<dbReference type="GO" id="GO:1990904">
    <property type="term" value="C:ribonucleoprotein complex"/>
    <property type="evidence" value="ECO:0007669"/>
    <property type="project" value="UniProtKB-KW"/>
</dbReference>
<comment type="similarity">
    <text evidence="1">Belongs to the bacterial ribosomal protein bL33 family.</text>
</comment>
<dbReference type="Gene3D" id="2.20.28.120">
    <property type="entry name" value="Ribosomal protein L33"/>
    <property type="match status" value="1"/>
</dbReference>
<evidence type="ECO:0000256" key="2">
    <source>
        <dbReference type="ARBA" id="ARBA00022980"/>
    </source>
</evidence>
<dbReference type="AlphaFoldDB" id="A0A0G4FQY6"/>
<dbReference type="PANTHER" id="PTHR43168">
    <property type="entry name" value="50S RIBOSOMAL PROTEIN L33, CHLOROPLASTIC"/>
    <property type="match status" value="1"/>
</dbReference>
<keyword evidence="2" id="KW-0689">Ribosomal protein</keyword>
<dbReference type="HAMAP" id="MF_00294">
    <property type="entry name" value="Ribosomal_bL33"/>
    <property type="match status" value="1"/>
</dbReference>
<keyword evidence="5" id="KW-0732">Signal</keyword>
<feature type="signal peptide" evidence="5">
    <location>
        <begin position="1"/>
        <end position="19"/>
    </location>
</feature>
<accession>A0A0G4FQY6</accession>
<evidence type="ECO:0000256" key="5">
    <source>
        <dbReference type="SAM" id="SignalP"/>
    </source>
</evidence>